<dbReference type="Proteomes" id="UP000271683">
    <property type="component" value="Unassembled WGS sequence"/>
</dbReference>
<organism evidence="1 2">
    <name type="scientific">Couchioplanes caeruleus</name>
    <dbReference type="NCBI Taxonomy" id="56438"/>
    <lineage>
        <taxon>Bacteria</taxon>
        <taxon>Bacillati</taxon>
        <taxon>Actinomycetota</taxon>
        <taxon>Actinomycetes</taxon>
        <taxon>Micromonosporales</taxon>
        <taxon>Micromonosporaceae</taxon>
        <taxon>Couchioplanes</taxon>
    </lineage>
</organism>
<reference evidence="1 2" key="1">
    <citation type="submission" date="2018-11" db="EMBL/GenBank/DDBJ databases">
        <title>Sequencing the genomes of 1000 actinobacteria strains.</title>
        <authorList>
            <person name="Klenk H.-P."/>
        </authorList>
    </citation>
    <scope>NUCLEOTIDE SEQUENCE [LARGE SCALE GENOMIC DNA]</scope>
    <source>
        <strain evidence="1 2">DSM 43634</strain>
    </source>
</reference>
<evidence type="ECO:0008006" key="3">
    <source>
        <dbReference type="Google" id="ProtNLM"/>
    </source>
</evidence>
<gene>
    <name evidence="1" type="ORF">EDD30_6434</name>
</gene>
<name>A0A3N1GT64_9ACTN</name>
<dbReference type="OrthoDB" id="4226606at2"/>
<sequence length="143" mass="16189">MAVTVKARLDLFQPEIRRLLTGPVGPVLTFVRGVARRVRTRAVLTCPVDSGRLRSAHREEVGVRRGTVYGLVTNDVEYAELVHDGTGPHTIRPRHPDGVLRFEKGGQVVFTTIVRHPGTRPQPWLREAMEHEARRSGFRIVRR</sequence>
<dbReference type="RefSeq" id="WP_084556144.1">
    <property type="nucleotide sequence ID" value="NZ_RJKL01000001.1"/>
</dbReference>
<dbReference type="AlphaFoldDB" id="A0A3N1GT64"/>
<dbReference type="EMBL" id="RJKL01000001">
    <property type="protein sequence ID" value="ROP33450.1"/>
    <property type="molecule type" value="Genomic_DNA"/>
</dbReference>
<proteinExistence type="predicted"/>
<comment type="caution">
    <text evidence="1">The sequence shown here is derived from an EMBL/GenBank/DDBJ whole genome shotgun (WGS) entry which is preliminary data.</text>
</comment>
<evidence type="ECO:0000313" key="1">
    <source>
        <dbReference type="EMBL" id="ROP33450.1"/>
    </source>
</evidence>
<protein>
    <recommendedName>
        <fullName evidence="3">HK97 gp10 family phage protein</fullName>
    </recommendedName>
</protein>
<evidence type="ECO:0000313" key="2">
    <source>
        <dbReference type="Proteomes" id="UP000271683"/>
    </source>
</evidence>
<accession>A0A3N1GT64</accession>